<sequence length="86" mass="9925">MTYEELTEQATVSITQFMDLAKSAEHKCSAELFINAAWGATILWRDLTNKMKQDPYCKAWDAINQQDAVFEKLIDRQSVPLLKDKE</sequence>
<dbReference type="EMBL" id="DAAYKR010000016">
    <property type="protein sequence ID" value="HAG4612911.1"/>
    <property type="molecule type" value="Genomic_DNA"/>
</dbReference>
<name>A0A763UXN5_SALER</name>
<organism evidence="1">
    <name type="scientific">Salmonella enterica</name>
    <name type="common">Salmonella choleraesuis</name>
    <dbReference type="NCBI Taxonomy" id="28901"/>
    <lineage>
        <taxon>Bacteria</taxon>
        <taxon>Pseudomonadati</taxon>
        <taxon>Pseudomonadota</taxon>
        <taxon>Gammaproteobacteria</taxon>
        <taxon>Enterobacterales</taxon>
        <taxon>Enterobacteriaceae</taxon>
        <taxon>Salmonella</taxon>
    </lineage>
</organism>
<dbReference type="AlphaFoldDB" id="A0A763UXN5"/>
<proteinExistence type="predicted"/>
<reference evidence="1" key="1">
    <citation type="journal article" date="2018" name="Genome Biol.">
        <title>SKESA: strategic k-mer extension for scrupulous assemblies.</title>
        <authorList>
            <person name="Souvorov A."/>
            <person name="Agarwala R."/>
            <person name="Lipman D.J."/>
        </authorList>
    </citation>
    <scope>NUCLEOTIDE SEQUENCE</scope>
    <source>
        <strain evidence="1">MA.CCC_P6</strain>
    </source>
</reference>
<evidence type="ECO:0000313" key="1">
    <source>
        <dbReference type="EMBL" id="HAG4612911.1"/>
    </source>
</evidence>
<comment type="caution">
    <text evidence="1">The sequence shown here is derived from an EMBL/GenBank/DDBJ whole genome shotgun (WGS) entry which is preliminary data.</text>
</comment>
<reference evidence="1" key="2">
    <citation type="submission" date="2020-02" db="EMBL/GenBank/DDBJ databases">
        <authorList>
            <consortium name="NCBI Pathogen Detection Project"/>
        </authorList>
    </citation>
    <scope>NUCLEOTIDE SEQUENCE</scope>
    <source>
        <strain evidence="1">MA.CCC_P6</strain>
    </source>
</reference>
<protein>
    <submittedName>
        <fullName evidence="1">Uncharacterized protein</fullName>
    </submittedName>
</protein>
<accession>A0A763UXN5</accession>
<gene>
    <name evidence="1" type="ORF">G8549_004524</name>
</gene>